<dbReference type="EMBL" id="MEUI01000050">
    <property type="protein sequence ID" value="OGC32459.1"/>
    <property type="molecule type" value="Genomic_DNA"/>
</dbReference>
<name>A0A1F4TIS1_UNCSA</name>
<feature type="region of interest" description="Disordered" evidence="1">
    <location>
        <begin position="1"/>
        <end position="33"/>
    </location>
</feature>
<protein>
    <submittedName>
        <fullName evidence="2">Uncharacterized protein</fullName>
    </submittedName>
</protein>
<comment type="caution">
    <text evidence="2">The sequence shown here is derived from an EMBL/GenBank/DDBJ whole genome shotgun (WGS) entry which is preliminary data.</text>
</comment>
<reference evidence="2 3" key="1">
    <citation type="journal article" date="2016" name="Nat. Commun.">
        <title>Thousands of microbial genomes shed light on interconnected biogeochemical processes in an aquifer system.</title>
        <authorList>
            <person name="Anantharaman K."/>
            <person name="Brown C.T."/>
            <person name="Hug L.A."/>
            <person name="Sharon I."/>
            <person name="Castelle C.J."/>
            <person name="Probst A.J."/>
            <person name="Thomas B.C."/>
            <person name="Singh A."/>
            <person name="Wilkins M.J."/>
            <person name="Karaoz U."/>
            <person name="Brodie E.L."/>
            <person name="Williams K.H."/>
            <person name="Hubbard S.S."/>
            <person name="Banfield J.F."/>
        </authorList>
    </citation>
    <scope>NUCLEOTIDE SEQUENCE [LARGE SCALE GENOMIC DNA]</scope>
</reference>
<dbReference type="AlphaFoldDB" id="A0A1F4TIS1"/>
<proteinExistence type="predicted"/>
<evidence type="ECO:0000256" key="1">
    <source>
        <dbReference type="SAM" id="MobiDB-lite"/>
    </source>
</evidence>
<gene>
    <name evidence="2" type="ORF">A2462_00135</name>
</gene>
<feature type="region of interest" description="Disordered" evidence="1">
    <location>
        <begin position="79"/>
        <end position="116"/>
    </location>
</feature>
<accession>A0A1F4TIS1</accession>
<evidence type="ECO:0000313" key="3">
    <source>
        <dbReference type="Proteomes" id="UP000177309"/>
    </source>
</evidence>
<dbReference type="Proteomes" id="UP000177309">
    <property type="component" value="Unassembled WGS sequence"/>
</dbReference>
<evidence type="ECO:0000313" key="2">
    <source>
        <dbReference type="EMBL" id="OGC32459.1"/>
    </source>
</evidence>
<organism evidence="2 3">
    <name type="scientific">candidate division WOR-1 bacterium RIFOXYC2_FULL_41_25</name>
    <dbReference type="NCBI Taxonomy" id="1802586"/>
    <lineage>
        <taxon>Bacteria</taxon>
        <taxon>Bacillati</taxon>
        <taxon>Saganbacteria</taxon>
    </lineage>
</organism>
<sequence>MRINYKGGAVQNAGRPGTADSTGRAAGEGAGGTKAGVREALLEGGVDDYGQDIYNHSKDKGRQVSYWAQLIRYIKDRKETASAGQENNPTEGELNPEAPVKPTPRISILNEEGLPS</sequence>